<dbReference type="AlphaFoldDB" id="A0A0S4PY25"/>
<accession>A0A0S4PY25</accession>
<protein>
    <submittedName>
        <fullName evidence="2">Uncharacterized protein</fullName>
    </submittedName>
</protein>
<dbReference type="EMBL" id="LN907858">
    <property type="protein sequence ID" value="CUU40324.1"/>
    <property type="molecule type" value="Genomic_DNA"/>
</dbReference>
<reference evidence="3" key="1">
    <citation type="submission" date="2015-11" db="EMBL/GenBank/DDBJ databases">
        <authorList>
            <person name="Anvar S.Y."/>
        </authorList>
    </citation>
    <scope>NUCLEOTIDE SEQUENCE [LARGE SCALE GENOMIC DNA]</scope>
</reference>
<dbReference type="Proteomes" id="UP000064525">
    <property type="component" value="Chromosome I"/>
</dbReference>
<feature type="transmembrane region" description="Helical" evidence="1">
    <location>
        <begin position="20"/>
        <end position="46"/>
    </location>
</feature>
<proteinExistence type="predicted"/>
<evidence type="ECO:0000313" key="3">
    <source>
        <dbReference type="Proteomes" id="UP000064525"/>
    </source>
</evidence>
<dbReference type="KEGG" id="hty:BN2458_PEG1441"/>
<evidence type="ECO:0000313" key="2">
    <source>
        <dbReference type="EMBL" id="CUU40324.1"/>
    </source>
</evidence>
<keyword evidence="1" id="KW-1133">Transmembrane helix</keyword>
<keyword evidence="1" id="KW-0812">Transmembrane</keyword>
<gene>
    <name evidence="2" type="ORF">BN2458_PEG1441</name>
</gene>
<name>A0A0S4PY25_9HELI</name>
<sequence length="51" mass="5870">MWLCGFATALNHSPYDFIIILRIIAIYPRFLNAFTCALSLLFLLVFKDCLS</sequence>
<evidence type="ECO:0000256" key="1">
    <source>
        <dbReference type="SAM" id="Phobius"/>
    </source>
</evidence>
<keyword evidence="1" id="KW-0472">Membrane</keyword>
<dbReference type="PATRIC" id="fig|76936.10.peg.1408"/>
<organism evidence="2 3">
    <name type="scientific">Helicobacter typhlonius</name>
    <dbReference type="NCBI Taxonomy" id="76936"/>
    <lineage>
        <taxon>Bacteria</taxon>
        <taxon>Pseudomonadati</taxon>
        <taxon>Campylobacterota</taxon>
        <taxon>Epsilonproteobacteria</taxon>
        <taxon>Campylobacterales</taxon>
        <taxon>Helicobacteraceae</taxon>
        <taxon>Helicobacter</taxon>
    </lineage>
</organism>